<dbReference type="InterPro" id="IPR008266">
    <property type="entry name" value="Tyr_kinase_AS"/>
</dbReference>
<proteinExistence type="predicted"/>
<evidence type="ECO:0000313" key="2">
    <source>
        <dbReference type="EMBL" id="KAJ7779203.1"/>
    </source>
</evidence>
<dbReference type="InterPro" id="IPR011009">
    <property type="entry name" value="Kinase-like_dom_sf"/>
</dbReference>
<dbReference type="EMBL" id="JARKIB010000006">
    <property type="protein sequence ID" value="KAJ7779203.1"/>
    <property type="molecule type" value="Genomic_DNA"/>
</dbReference>
<evidence type="ECO:0000313" key="3">
    <source>
        <dbReference type="Proteomes" id="UP001215598"/>
    </source>
</evidence>
<sequence>MRIFQDTNQRDIRRSFCREALVWQRLRNFYIVPLIGIDAEGFPPFPCLVSPWMKNGTVLKYLSTLGDHGRQHTVTRLIREIAQGLAYLHDEHVVHGDLRGANILVDDAGRARLKDFGFGGGCVRWMAPETLDPDAFGVQNHPRQPASDIYAFGCVCLELYTGYPPFHDAHVREPVVIYQVVKGVRPNRPAGNIIPDYIWNIMQKCWAQNFADRPSILGILLERGMHDQP</sequence>
<feature type="domain" description="Protein kinase" evidence="1">
    <location>
        <begin position="1"/>
        <end position="229"/>
    </location>
</feature>
<dbReference type="PROSITE" id="PS50011">
    <property type="entry name" value="PROTEIN_KINASE_DOM"/>
    <property type="match status" value="1"/>
</dbReference>
<dbReference type="AlphaFoldDB" id="A0AAD7K6J6"/>
<dbReference type="PANTHER" id="PTHR44329">
    <property type="entry name" value="SERINE/THREONINE-PROTEIN KINASE TNNI3K-RELATED"/>
    <property type="match status" value="1"/>
</dbReference>
<dbReference type="InterPro" id="IPR000719">
    <property type="entry name" value="Prot_kinase_dom"/>
</dbReference>
<accession>A0AAD7K6J6</accession>
<dbReference type="GO" id="GO:0005524">
    <property type="term" value="F:ATP binding"/>
    <property type="evidence" value="ECO:0007669"/>
    <property type="project" value="InterPro"/>
</dbReference>
<dbReference type="Pfam" id="PF07714">
    <property type="entry name" value="PK_Tyr_Ser-Thr"/>
    <property type="match status" value="1"/>
</dbReference>
<dbReference type="PROSITE" id="PS00109">
    <property type="entry name" value="PROTEIN_KINASE_TYR"/>
    <property type="match status" value="1"/>
</dbReference>
<dbReference type="GO" id="GO:0004674">
    <property type="term" value="F:protein serine/threonine kinase activity"/>
    <property type="evidence" value="ECO:0007669"/>
    <property type="project" value="TreeGrafter"/>
</dbReference>
<dbReference type="InterPro" id="IPR051681">
    <property type="entry name" value="Ser/Thr_Kinases-Pseudokinases"/>
</dbReference>
<evidence type="ECO:0000259" key="1">
    <source>
        <dbReference type="PROSITE" id="PS50011"/>
    </source>
</evidence>
<dbReference type="Proteomes" id="UP001215598">
    <property type="component" value="Unassembled WGS sequence"/>
</dbReference>
<dbReference type="InterPro" id="IPR001245">
    <property type="entry name" value="Ser-Thr/Tyr_kinase_cat_dom"/>
</dbReference>
<gene>
    <name evidence="2" type="ORF">B0H16DRAFT_1671939</name>
</gene>
<organism evidence="2 3">
    <name type="scientific">Mycena metata</name>
    <dbReference type="NCBI Taxonomy" id="1033252"/>
    <lineage>
        <taxon>Eukaryota</taxon>
        <taxon>Fungi</taxon>
        <taxon>Dikarya</taxon>
        <taxon>Basidiomycota</taxon>
        <taxon>Agaricomycotina</taxon>
        <taxon>Agaricomycetes</taxon>
        <taxon>Agaricomycetidae</taxon>
        <taxon>Agaricales</taxon>
        <taxon>Marasmiineae</taxon>
        <taxon>Mycenaceae</taxon>
        <taxon>Mycena</taxon>
    </lineage>
</organism>
<comment type="caution">
    <text evidence="2">The sequence shown here is derived from an EMBL/GenBank/DDBJ whole genome shotgun (WGS) entry which is preliminary data.</text>
</comment>
<dbReference type="PANTHER" id="PTHR44329:SF214">
    <property type="entry name" value="PROTEIN KINASE DOMAIN-CONTAINING PROTEIN"/>
    <property type="match status" value="1"/>
</dbReference>
<dbReference type="SUPFAM" id="SSF56112">
    <property type="entry name" value="Protein kinase-like (PK-like)"/>
    <property type="match status" value="1"/>
</dbReference>
<name>A0AAD7K6J6_9AGAR</name>
<protein>
    <submittedName>
        <fullName evidence="2">Kinase-like domain-containing protein</fullName>
    </submittedName>
</protein>
<dbReference type="Gene3D" id="1.10.510.10">
    <property type="entry name" value="Transferase(Phosphotransferase) domain 1"/>
    <property type="match status" value="1"/>
</dbReference>
<keyword evidence="2" id="KW-0418">Kinase</keyword>
<keyword evidence="2" id="KW-0808">Transferase</keyword>
<reference evidence="2" key="1">
    <citation type="submission" date="2023-03" db="EMBL/GenBank/DDBJ databases">
        <title>Massive genome expansion in bonnet fungi (Mycena s.s.) driven by repeated elements and novel gene families across ecological guilds.</title>
        <authorList>
            <consortium name="Lawrence Berkeley National Laboratory"/>
            <person name="Harder C.B."/>
            <person name="Miyauchi S."/>
            <person name="Viragh M."/>
            <person name="Kuo A."/>
            <person name="Thoen E."/>
            <person name="Andreopoulos B."/>
            <person name="Lu D."/>
            <person name="Skrede I."/>
            <person name="Drula E."/>
            <person name="Henrissat B."/>
            <person name="Morin E."/>
            <person name="Kohler A."/>
            <person name="Barry K."/>
            <person name="LaButti K."/>
            <person name="Morin E."/>
            <person name="Salamov A."/>
            <person name="Lipzen A."/>
            <person name="Mereny Z."/>
            <person name="Hegedus B."/>
            <person name="Baldrian P."/>
            <person name="Stursova M."/>
            <person name="Weitz H."/>
            <person name="Taylor A."/>
            <person name="Grigoriev I.V."/>
            <person name="Nagy L.G."/>
            <person name="Martin F."/>
            <person name="Kauserud H."/>
        </authorList>
    </citation>
    <scope>NUCLEOTIDE SEQUENCE</scope>
    <source>
        <strain evidence="2">CBHHK182m</strain>
    </source>
</reference>
<dbReference type="PIRSF" id="PIRSF000654">
    <property type="entry name" value="Integrin-linked_kinase"/>
    <property type="match status" value="1"/>
</dbReference>
<keyword evidence="3" id="KW-1185">Reference proteome</keyword>